<dbReference type="EMBL" id="JAPDRP010000002">
    <property type="protein sequence ID" value="KAJ9648924.1"/>
    <property type="molecule type" value="Genomic_DNA"/>
</dbReference>
<comment type="caution">
    <text evidence="1">The sequence shown here is derived from an EMBL/GenBank/DDBJ whole genome shotgun (WGS) entry which is preliminary data.</text>
</comment>
<protein>
    <submittedName>
        <fullName evidence="1">Golgi transport complex subunit 4</fullName>
    </submittedName>
</protein>
<keyword evidence="2" id="KW-1185">Reference proteome</keyword>
<evidence type="ECO:0000313" key="2">
    <source>
        <dbReference type="Proteomes" id="UP001172680"/>
    </source>
</evidence>
<organism evidence="1 2">
    <name type="scientific">Coniosporium tulheliwenetii</name>
    <dbReference type="NCBI Taxonomy" id="3383036"/>
    <lineage>
        <taxon>Eukaryota</taxon>
        <taxon>Fungi</taxon>
        <taxon>Dikarya</taxon>
        <taxon>Ascomycota</taxon>
        <taxon>Pezizomycotina</taxon>
        <taxon>Dothideomycetes</taxon>
        <taxon>Dothideomycetes incertae sedis</taxon>
        <taxon>Coniosporium</taxon>
    </lineage>
</organism>
<evidence type="ECO:0000313" key="1">
    <source>
        <dbReference type="EMBL" id="KAJ9648924.1"/>
    </source>
</evidence>
<name>A0ACC2ZMY4_9PEZI</name>
<gene>
    <name evidence="1" type="primary">COG4</name>
    <name evidence="1" type="ORF">H2199_000837</name>
</gene>
<reference evidence="1" key="1">
    <citation type="submission" date="2022-10" db="EMBL/GenBank/DDBJ databases">
        <title>Culturing micro-colonial fungi from biological soil crusts in the Mojave desert and describing Neophaeococcomyces mojavensis, and introducing the new genera and species Taxawa tesnikishii.</title>
        <authorList>
            <person name="Kurbessoian T."/>
            <person name="Stajich J.E."/>
        </authorList>
    </citation>
    <scope>NUCLEOTIDE SEQUENCE</scope>
    <source>
        <strain evidence="1">JES_115</strain>
    </source>
</reference>
<sequence length="864" mass="94582">MNETTNGDDQHSYDVYRASSVAEIQATLAHLSRQEASLGRLDLLRASLGSQVVNARNISSGTLSDAASTANRISSAVKRLDNEQSNVKATLEVVEQVAELKACVLGVHEAMGAHQDWETAAGYLSRASKIPAEVIDGSFAEEIVPTAEIPDPPRVTLNAAAESLCALFLREFEKAAKDGDGGRVTRFFKLFPLIGRTDVGLDAYGRYVCQGVASRARTNLNSGAGRKDGFFYANALTKLFEHIAQIVDSHQPLVEQHYGSGAMTRVIERLQNEADVQGGIILDTWQDERVIDRKLTDIRSYAFSFLVQSFLPAQKPSAGTPRSGSPVKRDSGAAGRSSEDEGVDMKEVDGLLGEAAVMLGRWALYGRFIASKAKPDVESAESTVLSMPRFLANSNLSKKIAKALIEPFNVMTTFFFRRSVEKAFQLDESPSDLTLNPNKPLGANPPFITSAVDDVMYIVNQILQRSLATSQRNVISNVLPTVSRVLSSDFIGMIQRKMRDESYPKAAIQGTLPPENLVLAFLVLINNLDVATDYIKRIVSTQLGTPTASTDGSESNAPNSPLQDLFPFAHDAVFVETQLKALDAAFTAKTTELINDGIQVLFHQVMKPRIRPILTEAFRDVEYNIEADELGAAHTGEGDDEDGQGIPDGLVKARFDRGWGALTRPIRRILTERNFDRLMQVSTAYLGKALEKRIWGYYGRVNELGAVRLERDVAGIVASAVAGGKRDPSQPFSSTSHSSTPTYRNSLQHTLAYPEALQSLTQTATTRATLKMGLLDKIQAKLELYRLEQRYTRRNKRTTFVSDAQYVDGEYIYQSQGSSAATSPTSTGSSASQRWARSKASNVNVREVFNRHGGQMGRGRGCET</sequence>
<accession>A0ACC2ZMY4</accession>
<proteinExistence type="predicted"/>
<dbReference type="Proteomes" id="UP001172680">
    <property type="component" value="Unassembled WGS sequence"/>
</dbReference>